<accession>A0A4T0FJX3</accession>
<dbReference type="GO" id="GO:0006388">
    <property type="term" value="P:tRNA splicing, via endonucleolytic cleavage and ligation"/>
    <property type="evidence" value="ECO:0007669"/>
    <property type="project" value="InterPro"/>
</dbReference>
<evidence type="ECO:0000313" key="5">
    <source>
        <dbReference type="Proteomes" id="UP000310189"/>
    </source>
</evidence>
<dbReference type="Gene3D" id="3.40.50.300">
    <property type="entry name" value="P-loop containing nucleotide triphosphate hydrolases"/>
    <property type="match status" value="1"/>
</dbReference>
<dbReference type="GO" id="GO:0046403">
    <property type="term" value="F:polynucleotide 3'-phosphatase activity"/>
    <property type="evidence" value="ECO:0007669"/>
    <property type="project" value="TreeGrafter"/>
</dbReference>
<protein>
    <recommendedName>
        <fullName evidence="3">tRNA ligase kinase domain-containing protein</fullName>
    </recommendedName>
</protein>
<dbReference type="PANTHER" id="PTHR12083:SF9">
    <property type="entry name" value="BIFUNCTIONAL POLYNUCLEOTIDE PHOSPHATASE_KINASE"/>
    <property type="match status" value="1"/>
</dbReference>
<evidence type="ECO:0000313" key="4">
    <source>
        <dbReference type="EMBL" id="TIA88601.1"/>
    </source>
</evidence>
<dbReference type="GO" id="GO:0006281">
    <property type="term" value="P:DNA repair"/>
    <property type="evidence" value="ECO:0007669"/>
    <property type="project" value="TreeGrafter"/>
</dbReference>
<feature type="region of interest" description="Disordered" evidence="1">
    <location>
        <begin position="159"/>
        <end position="202"/>
    </location>
</feature>
<name>A0A4T0FJX3_9BASI</name>
<feature type="compositionally biased region" description="Basic and acidic residues" evidence="1">
    <location>
        <begin position="185"/>
        <end position="196"/>
    </location>
</feature>
<feature type="domain" description="tRNA ligase kinase" evidence="3">
    <location>
        <begin position="4"/>
        <end position="71"/>
    </location>
</feature>
<organism evidence="4 5">
    <name type="scientific">Wallemia hederae</name>
    <dbReference type="NCBI Taxonomy" id="1540922"/>
    <lineage>
        <taxon>Eukaryota</taxon>
        <taxon>Fungi</taxon>
        <taxon>Dikarya</taxon>
        <taxon>Basidiomycota</taxon>
        <taxon>Wallemiomycotina</taxon>
        <taxon>Wallemiomycetes</taxon>
        <taxon>Wallemiales</taxon>
        <taxon>Wallemiaceae</taxon>
        <taxon>Wallemia</taxon>
    </lineage>
</organism>
<dbReference type="PANTHER" id="PTHR12083">
    <property type="entry name" value="BIFUNCTIONAL POLYNUCLEOTIDE PHOSPHATASE/KINASE"/>
    <property type="match status" value="1"/>
</dbReference>
<feature type="chain" id="PRO_5020389292" description="tRNA ligase kinase domain-containing protein" evidence="2">
    <location>
        <begin position="17"/>
        <end position="202"/>
    </location>
</feature>
<gene>
    <name evidence="4" type="ORF">E3P99_02493</name>
</gene>
<dbReference type="Proteomes" id="UP000310189">
    <property type="component" value="Unassembled WGS sequence"/>
</dbReference>
<dbReference type="InterPro" id="IPR015966">
    <property type="entry name" value="tRNA_lig_kin_fungi"/>
</dbReference>
<keyword evidence="2" id="KW-0732">Signal</keyword>
<feature type="signal peptide" evidence="2">
    <location>
        <begin position="1"/>
        <end position="16"/>
    </location>
</feature>
<sequence>MTIVLILVGVIGSGKSTLSKAIERHIPNWVRANQDDLKDRRSVEKLVKQSLSNGLNVIVDRTNIDMKQRSHWTRIAAEFGATTQSLSSRLMIREGHPTISDPIEAIKILNMFNKSRQPVCNLEPIQNALVVDETDALFQLYDAAADDFPPSALTDLLQRIASAPGPTLPPPPPQPKKAAKNIQKPGDKEKSKDIRGFFKPQQ</sequence>
<dbReference type="EMBL" id="SPNW01000036">
    <property type="protein sequence ID" value="TIA88601.1"/>
    <property type="molecule type" value="Genomic_DNA"/>
</dbReference>
<dbReference type="GO" id="GO:0046404">
    <property type="term" value="F:ATP-dependent polydeoxyribonucleotide 5'-hydroxyl-kinase activity"/>
    <property type="evidence" value="ECO:0007669"/>
    <property type="project" value="TreeGrafter"/>
</dbReference>
<evidence type="ECO:0000259" key="3">
    <source>
        <dbReference type="Pfam" id="PF08303"/>
    </source>
</evidence>
<dbReference type="GO" id="GO:0005524">
    <property type="term" value="F:ATP binding"/>
    <property type="evidence" value="ECO:0007669"/>
    <property type="project" value="InterPro"/>
</dbReference>
<proteinExistence type="predicted"/>
<dbReference type="SUPFAM" id="SSF52540">
    <property type="entry name" value="P-loop containing nucleoside triphosphate hydrolases"/>
    <property type="match status" value="1"/>
</dbReference>
<comment type="caution">
    <text evidence="4">The sequence shown here is derived from an EMBL/GenBank/DDBJ whole genome shotgun (WGS) entry which is preliminary data.</text>
</comment>
<dbReference type="InterPro" id="IPR027417">
    <property type="entry name" value="P-loop_NTPase"/>
</dbReference>
<dbReference type="GO" id="GO:0003690">
    <property type="term" value="F:double-stranded DNA binding"/>
    <property type="evidence" value="ECO:0007669"/>
    <property type="project" value="TreeGrafter"/>
</dbReference>
<evidence type="ECO:0000256" key="1">
    <source>
        <dbReference type="SAM" id="MobiDB-lite"/>
    </source>
</evidence>
<reference evidence="4 5" key="1">
    <citation type="submission" date="2019-03" db="EMBL/GenBank/DDBJ databases">
        <title>Sequencing 23 genomes of Wallemia ichthyophaga.</title>
        <authorList>
            <person name="Gostincar C."/>
        </authorList>
    </citation>
    <scope>NUCLEOTIDE SEQUENCE [LARGE SCALE GENOMIC DNA]</scope>
    <source>
        <strain evidence="4 5">EXF-5753</strain>
    </source>
</reference>
<dbReference type="OrthoDB" id="3512845at2759"/>
<keyword evidence="5" id="KW-1185">Reference proteome</keyword>
<feature type="compositionally biased region" description="Pro residues" evidence="1">
    <location>
        <begin position="166"/>
        <end position="175"/>
    </location>
</feature>
<dbReference type="AlphaFoldDB" id="A0A4T0FJX3"/>
<dbReference type="Pfam" id="PF08303">
    <property type="entry name" value="tRNA_lig_kinase"/>
    <property type="match status" value="1"/>
</dbReference>
<evidence type="ECO:0000256" key="2">
    <source>
        <dbReference type="SAM" id="SignalP"/>
    </source>
</evidence>
<dbReference type="GO" id="GO:0003972">
    <property type="term" value="F:RNA ligase (ATP) activity"/>
    <property type="evidence" value="ECO:0007669"/>
    <property type="project" value="InterPro"/>
</dbReference>